<dbReference type="PANTHER" id="PTHR12526">
    <property type="entry name" value="GLYCOSYLTRANSFERASE"/>
    <property type="match status" value="1"/>
</dbReference>
<accession>A0A927CYJ2</accession>
<proteinExistence type="predicted"/>
<dbReference type="CDD" id="cd03811">
    <property type="entry name" value="GT4_GT28_WabH-like"/>
    <property type="match status" value="1"/>
</dbReference>
<dbReference type="RefSeq" id="WP_190997230.1">
    <property type="nucleotide sequence ID" value="NZ_JACXSI010000009.1"/>
</dbReference>
<sequence>MKSVLIASFDMEIGGVERSLISLLNNFDYANYTVDLMLYKHQGDFMNLLSDKITLLEEITQYTTFRKSIAEVLKTKQYPIAISRVISKIMADIKGRVNKIAEPGYYQMQLMWKFALPILPDLNKEYDVAISYLWPHYFVAEKVKAKKKIAWIHTDYSAIEVDEKSDVKIWNKFDFIIAVSEASKQSFLKKYGELEKKVVVIENLTSPNLIKNLATEKIDNPMFLDTRFKIITVARLSHAKGIDQAIKALKILKDRGFNNIAWYILGYGGEESILKELVKQYNLENNFIFLGKHINPYPFMLNADLYIQPSRYEGKAVTVIEAQILNKPVVITDYSTANSQINDGYDGVICNMSPEGIANEIEKLYQDLNLRKKLEFNCKKSNYANYNQLQLLYRLFSDNNDKKEAAGL</sequence>
<dbReference type="Gene3D" id="3.40.50.2000">
    <property type="entry name" value="Glycogen Phosphorylase B"/>
    <property type="match status" value="2"/>
</dbReference>
<dbReference type="EMBL" id="JACXSI010000009">
    <property type="protein sequence ID" value="MBD3107684.1"/>
    <property type="molecule type" value="Genomic_DNA"/>
</dbReference>
<dbReference type="PANTHER" id="PTHR12526:SF630">
    <property type="entry name" value="GLYCOSYLTRANSFERASE"/>
    <property type="match status" value="1"/>
</dbReference>
<evidence type="ECO:0000313" key="2">
    <source>
        <dbReference type="EMBL" id="MBD3107684.1"/>
    </source>
</evidence>
<comment type="caution">
    <text evidence="2">The sequence shown here is derived from an EMBL/GenBank/DDBJ whole genome shotgun (WGS) entry which is preliminary data.</text>
</comment>
<evidence type="ECO:0000259" key="1">
    <source>
        <dbReference type="Pfam" id="PF00534"/>
    </source>
</evidence>
<organism evidence="2 3">
    <name type="scientific">Peribacillus faecalis</name>
    <dbReference type="NCBI Taxonomy" id="2772559"/>
    <lineage>
        <taxon>Bacteria</taxon>
        <taxon>Bacillati</taxon>
        <taxon>Bacillota</taxon>
        <taxon>Bacilli</taxon>
        <taxon>Bacillales</taxon>
        <taxon>Bacillaceae</taxon>
        <taxon>Peribacillus</taxon>
    </lineage>
</organism>
<gene>
    <name evidence="2" type="ORF">IEO70_04830</name>
</gene>
<name>A0A927CYJ2_9BACI</name>
<keyword evidence="3" id="KW-1185">Reference proteome</keyword>
<reference evidence="2" key="1">
    <citation type="submission" date="2020-09" db="EMBL/GenBank/DDBJ databases">
        <title>Bacillus faecalis sp. nov., a moderately halophilic bacterium isolated from cow faeces.</title>
        <authorList>
            <person name="Jiang L."/>
            <person name="Lee J."/>
        </authorList>
    </citation>
    <scope>NUCLEOTIDE SEQUENCE</scope>
    <source>
        <strain evidence="2">AGMB 02131</strain>
    </source>
</reference>
<evidence type="ECO:0000313" key="3">
    <source>
        <dbReference type="Proteomes" id="UP000602076"/>
    </source>
</evidence>
<dbReference type="Proteomes" id="UP000602076">
    <property type="component" value="Unassembled WGS sequence"/>
</dbReference>
<feature type="domain" description="Glycosyl transferase family 1" evidence="1">
    <location>
        <begin position="225"/>
        <end position="379"/>
    </location>
</feature>
<dbReference type="AlphaFoldDB" id="A0A927CYJ2"/>
<protein>
    <submittedName>
        <fullName evidence="2">Glycosyltransferase</fullName>
    </submittedName>
</protein>
<dbReference type="SUPFAM" id="SSF53756">
    <property type="entry name" value="UDP-Glycosyltransferase/glycogen phosphorylase"/>
    <property type="match status" value="1"/>
</dbReference>
<dbReference type="InterPro" id="IPR001296">
    <property type="entry name" value="Glyco_trans_1"/>
</dbReference>
<dbReference type="Pfam" id="PF00534">
    <property type="entry name" value="Glycos_transf_1"/>
    <property type="match status" value="1"/>
</dbReference>
<dbReference type="GO" id="GO:0016757">
    <property type="term" value="F:glycosyltransferase activity"/>
    <property type="evidence" value="ECO:0007669"/>
    <property type="project" value="InterPro"/>
</dbReference>